<sequence>MTARLGSTSIMTRLVAIVVLAALGMGALTVIASLLVRDRVMTERQDATRAVVESAAGVLAYFGAQETSGAMSREAAQAAAISAVRDMRYAGEEYFWINDMAPAMVMHPIKPEMDGTDLSQNADPDGKLLFVEMVNVVKADGAGFVDYQWPKPGYEAPQPKVSYVVGYEPWGWIIGSGVYVDDVQQVALGDAARLALATLVVLAVTVAVCIVIARSIVTPIRRAAQVLGTGDLSIRLDEGRGRTELEQLAVSLNATLDRSQSVADEVAQVAARLDASARKLLATGDGIATATANATEQTVDLAGSATEVASGIETVAAGTHQMGASISEIAQNANAAAQIATEAVNAADATSKTVVALGEASAQISSVVKVISAIAAQTNLLALNATIEAARAGEAGRGFAVVASEVKDLAQETATATGGITEQVEEIQATVDRATSEIAHITDVVTRINDYQVSIAGAVEEQTSTTNEMARSVELVADGGRTIASSLRDVEAASRATAEEIVSVRDAAHELVDASQYLQTVLASFSR</sequence>
<keyword evidence="13" id="KW-1185">Reference proteome</keyword>
<dbReference type="GO" id="GO:0004888">
    <property type="term" value="F:transmembrane signaling receptor activity"/>
    <property type="evidence" value="ECO:0007669"/>
    <property type="project" value="InterPro"/>
</dbReference>
<comment type="similarity">
    <text evidence="7">Belongs to the methyl-accepting chemotaxis (MCP) protein family.</text>
</comment>
<dbReference type="SMART" id="SM01049">
    <property type="entry name" value="Cache_2"/>
    <property type="match status" value="1"/>
</dbReference>
<feature type="transmembrane region" description="Helical" evidence="9">
    <location>
        <begin position="14"/>
        <end position="36"/>
    </location>
</feature>
<dbReference type="PRINTS" id="PR00260">
    <property type="entry name" value="CHEMTRNSDUCR"/>
</dbReference>
<dbReference type="GO" id="GO:0005886">
    <property type="term" value="C:plasma membrane"/>
    <property type="evidence" value="ECO:0007669"/>
    <property type="project" value="UniProtKB-SubCell"/>
</dbReference>
<accession>A0A2A9EE36</accession>
<keyword evidence="6 8" id="KW-0807">Transducer</keyword>
<dbReference type="CDD" id="cd06225">
    <property type="entry name" value="HAMP"/>
    <property type="match status" value="1"/>
</dbReference>
<comment type="caution">
    <text evidence="12">The sequence shown here is derived from an EMBL/GenBank/DDBJ whole genome shotgun (WGS) entry which is preliminary data.</text>
</comment>
<evidence type="ECO:0000313" key="12">
    <source>
        <dbReference type="EMBL" id="PFG36821.1"/>
    </source>
</evidence>
<evidence type="ECO:0000256" key="7">
    <source>
        <dbReference type="ARBA" id="ARBA00029447"/>
    </source>
</evidence>
<evidence type="ECO:0000256" key="3">
    <source>
        <dbReference type="ARBA" id="ARBA00022692"/>
    </source>
</evidence>
<dbReference type="InterPro" id="IPR003660">
    <property type="entry name" value="HAMP_dom"/>
</dbReference>
<dbReference type="PROSITE" id="PS50885">
    <property type="entry name" value="HAMP"/>
    <property type="match status" value="1"/>
</dbReference>
<dbReference type="SUPFAM" id="SSF58104">
    <property type="entry name" value="Methyl-accepting chemotaxis protein (MCP) signaling domain"/>
    <property type="match status" value="1"/>
</dbReference>
<dbReference type="InterPro" id="IPR004089">
    <property type="entry name" value="MCPsignal_dom"/>
</dbReference>
<gene>
    <name evidence="12" type="ORF">ATL41_1560</name>
</gene>
<feature type="domain" description="Methyl-accepting transducer" evidence="10">
    <location>
        <begin position="283"/>
        <end position="498"/>
    </location>
</feature>
<protein>
    <submittedName>
        <fullName evidence="12">Methyl-accepting chemotaxis sensory transducer with Cache sensor</fullName>
    </submittedName>
</protein>
<evidence type="ECO:0000256" key="1">
    <source>
        <dbReference type="ARBA" id="ARBA00004651"/>
    </source>
</evidence>
<keyword evidence="5 9" id="KW-0472">Membrane</keyword>
<dbReference type="Pfam" id="PF00672">
    <property type="entry name" value="HAMP"/>
    <property type="match status" value="1"/>
</dbReference>
<evidence type="ECO:0000259" key="11">
    <source>
        <dbReference type="PROSITE" id="PS50885"/>
    </source>
</evidence>
<dbReference type="Gene3D" id="3.30.450.20">
    <property type="entry name" value="PAS domain"/>
    <property type="match status" value="1"/>
</dbReference>
<dbReference type="PANTHER" id="PTHR32089:SF112">
    <property type="entry name" value="LYSOZYME-LIKE PROTEIN-RELATED"/>
    <property type="match status" value="1"/>
</dbReference>
<feature type="transmembrane region" description="Helical" evidence="9">
    <location>
        <begin position="194"/>
        <end position="217"/>
    </location>
</feature>
<evidence type="ECO:0000313" key="13">
    <source>
        <dbReference type="Proteomes" id="UP000221394"/>
    </source>
</evidence>
<name>A0A2A9EE36_9MICO</name>
<evidence type="ECO:0000259" key="10">
    <source>
        <dbReference type="PROSITE" id="PS50111"/>
    </source>
</evidence>
<dbReference type="GO" id="GO:0006935">
    <property type="term" value="P:chemotaxis"/>
    <property type="evidence" value="ECO:0007669"/>
    <property type="project" value="InterPro"/>
</dbReference>
<reference evidence="12 13" key="1">
    <citation type="submission" date="2017-10" db="EMBL/GenBank/DDBJ databases">
        <title>Sequencing the genomes of 1000 actinobacteria strains.</title>
        <authorList>
            <person name="Klenk H.-P."/>
        </authorList>
    </citation>
    <scope>NUCLEOTIDE SEQUENCE [LARGE SCALE GENOMIC DNA]</scope>
    <source>
        <strain evidence="12 13">DSM 21574</strain>
    </source>
</reference>
<evidence type="ECO:0000256" key="9">
    <source>
        <dbReference type="SAM" id="Phobius"/>
    </source>
</evidence>
<evidence type="ECO:0000256" key="4">
    <source>
        <dbReference type="ARBA" id="ARBA00022989"/>
    </source>
</evidence>
<keyword evidence="2" id="KW-1003">Cell membrane</keyword>
<evidence type="ECO:0000256" key="8">
    <source>
        <dbReference type="PROSITE-ProRule" id="PRU00284"/>
    </source>
</evidence>
<dbReference type="Proteomes" id="UP000221394">
    <property type="component" value="Unassembled WGS sequence"/>
</dbReference>
<feature type="domain" description="HAMP" evidence="11">
    <location>
        <begin position="214"/>
        <end position="264"/>
    </location>
</feature>
<organism evidence="12 13">
    <name type="scientific">Flavimobilis soli</name>
    <dbReference type="NCBI Taxonomy" id="442709"/>
    <lineage>
        <taxon>Bacteria</taxon>
        <taxon>Bacillati</taxon>
        <taxon>Actinomycetota</taxon>
        <taxon>Actinomycetes</taxon>
        <taxon>Micrococcales</taxon>
        <taxon>Jonesiaceae</taxon>
        <taxon>Flavimobilis</taxon>
    </lineage>
</organism>
<evidence type="ECO:0000256" key="2">
    <source>
        <dbReference type="ARBA" id="ARBA00022475"/>
    </source>
</evidence>
<comment type="subcellular location">
    <subcellularLocation>
        <location evidence="1">Cell membrane</location>
        <topology evidence="1">Multi-pass membrane protein</topology>
    </subcellularLocation>
</comment>
<dbReference type="PANTHER" id="PTHR32089">
    <property type="entry name" value="METHYL-ACCEPTING CHEMOTAXIS PROTEIN MCPB"/>
    <property type="match status" value="1"/>
</dbReference>
<dbReference type="InterPro" id="IPR004090">
    <property type="entry name" value="Chemotax_Me-accpt_rcpt"/>
</dbReference>
<dbReference type="EMBL" id="PDJH01000001">
    <property type="protein sequence ID" value="PFG36821.1"/>
    <property type="molecule type" value="Genomic_DNA"/>
</dbReference>
<dbReference type="InterPro" id="IPR033480">
    <property type="entry name" value="sCache_2"/>
</dbReference>
<dbReference type="AlphaFoldDB" id="A0A2A9EE36"/>
<dbReference type="Gene3D" id="1.10.287.950">
    <property type="entry name" value="Methyl-accepting chemotaxis protein"/>
    <property type="match status" value="1"/>
</dbReference>
<dbReference type="PROSITE" id="PS50111">
    <property type="entry name" value="CHEMOTAXIS_TRANSDUC_2"/>
    <property type="match status" value="1"/>
</dbReference>
<dbReference type="Pfam" id="PF00015">
    <property type="entry name" value="MCPsignal"/>
    <property type="match status" value="1"/>
</dbReference>
<dbReference type="Pfam" id="PF17200">
    <property type="entry name" value="sCache_2"/>
    <property type="match status" value="1"/>
</dbReference>
<dbReference type="SMART" id="SM00304">
    <property type="entry name" value="HAMP"/>
    <property type="match status" value="1"/>
</dbReference>
<keyword evidence="3 9" id="KW-0812">Transmembrane</keyword>
<evidence type="ECO:0000256" key="6">
    <source>
        <dbReference type="ARBA" id="ARBA00023224"/>
    </source>
</evidence>
<dbReference type="SMART" id="SM00283">
    <property type="entry name" value="MA"/>
    <property type="match status" value="1"/>
</dbReference>
<keyword evidence="4 9" id="KW-1133">Transmembrane helix</keyword>
<proteinExistence type="inferred from homology"/>
<dbReference type="GO" id="GO:0007165">
    <property type="term" value="P:signal transduction"/>
    <property type="evidence" value="ECO:0007669"/>
    <property type="project" value="UniProtKB-KW"/>
</dbReference>
<dbReference type="RefSeq" id="WP_098457962.1">
    <property type="nucleotide sequence ID" value="NZ_PDJH01000001.1"/>
</dbReference>
<evidence type="ECO:0000256" key="5">
    <source>
        <dbReference type="ARBA" id="ARBA00023136"/>
    </source>
</evidence>